<dbReference type="AlphaFoldDB" id="A0A4R6XYD3"/>
<proteinExistence type="predicted"/>
<keyword evidence="3" id="KW-1185">Reference proteome</keyword>
<sequence>MKKIITLLTLMLSSLNAWSFTPESGLYWNSSEPGSGYNFEIQDNFFFGVFYVYDDLGYPYWYTASGFLDGNSYFEGDLYISEDGPCLACGWQQNSTFDSGLGKVRIDFLTETTATMRILGQNIPIERFNFFLGDELQKMRGEWQVVYDVSQYSNNYPFYADVLIFEQTETFNGDYLATGCRSESTAYNRCTNYALNNHDLAAAYDTVNDELIAVVRDDNNHYLAYYLKTGTNQFDGEAFSYDVGNSPNLNQAGFPVRGFRSASKHFVDTGSGPSKASDGIEKTATLGLNQMLDQQKITNAPMAQLTQATQDRVLATIARLEKQLQ</sequence>
<reference evidence="2 3" key="1">
    <citation type="submission" date="2019-03" db="EMBL/GenBank/DDBJ databases">
        <title>Genomic Encyclopedia of Type Strains, Phase IV (KMG-IV): sequencing the most valuable type-strain genomes for metagenomic binning, comparative biology and taxonomic classification.</title>
        <authorList>
            <person name="Goeker M."/>
        </authorList>
    </citation>
    <scope>NUCLEOTIDE SEQUENCE [LARGE SCALE GENOMIC DNA]</scope>
    <source>
        <strain evidence="2 3">DSM 25488</strain>
    </source>
</reference>
<feature type="signal peptide" evidence="1">
    <location>
        <begin position="1"/>
        <end position="19"/>
    </location>
</feature>
<accession>A0A4R6XYD3</accession>
<protein>
    <submittedName>
        <fullName evidence="2">Uncharacterized protein</fullName>
    </submittedName>
</protein>
<dbReference type="Proteomes" id="UP000295724">
    <property type="component" value="Unassembled WGS sequence"/>
</dbReference>
<dbReference type="EMBL" id="SNZB01000001">
    <property type="protein sequence ID" value="TDR23649.1"/>
    <property type="molecule type" value="Genomic_DNA"/>
</dbReference>
<feature type="chain" id="PRO_5020236898" evidence="1">
    <location>
        <begin position="20"/>
        <end position="325"/>
    </location>
</feature>
<dbReference type="RefSeq" id="WP_099017727.1">
    <property type="nucleotide sequence ID" value="NZ_NIHB01000001.1"/>
</dbReference>
<keyword evidence="1" id="KW-0732">Signal</keyword>
<dbReference type="OrthoDB" id="6196478at2"/>
<evidence type="ECO:0000313" key="2">
    <source>
        <dbReference type="EMBL" id="TDR23649.1"/>
    </source>
</evidence>
<evidence type="ECO:0000256" key="1">
    <source>
        <dbReference type="SAM" id="SignalP"/>
    </source>
</evidence>
<comment type="caution">
    <text evidence="2">The sequence shown here is derived from an EMBL/GenBank/DDBJ whole genome shotgun (WGS) entry which is preliminary data.</text>
</comment>
<name>A0A4R6XYD3_9GAMM</name>
<gene>
    <name evidence="2" type="ORF">C8D91_0513</name>
</gene>
<evidence type="ECO:0000313" key="3">
    <source>
        <dbReference type="Proteomes" id="UP000295724"/>
    </source>
</evidence>
<organism evidence="2 3">
    <name type="scientific">Marinicella litoralis</name>
    <dbReference type="NCBI Taxonomy" id="644220"/>
    <lineage>
        <taxon>Bacteria</taxon>
        <taxon>Pseudomonadati</taxon>
        <taxon>Pseudomonadota</taxon>
        <taxon>Gammaproteobacteria</taxon>
        <taxon>Lysobacterales</taxon>
        <taxon>Marinicellaceae</taxon>
        <taxon>Marinicella</taxon>
    </lineage>
</organism>